<accession>A0A7R7W452</accession>
<dbReference type="GeneID" id="64957339"/>
<dbReference type="RefSeq" id="XP_041539780.1">
    <property type="nucleotide sequence ID" value="XM_041685725.1"/>
</dbReference>
<keyword evidence="2" id="KW-1185">Reference proteome</keyword>
<sequence length="102" mass="11319">MEEGESLEAQLCSVTMRGSHLVEEKNGSRGGYTHVGSKAVHFYRTQPIMTPKVKGEFPLQNEGHQQYKSPGNAIIARLAETRSSSFLGRGQLIQGRTLLKFQ</sequence>
<dbReference type="Proteomes" id="UP000661280">
    <property type="component" value="Chromosome 2"/>
</dbReference>
<reference evidence="1" key="2">
    <citation type="submission" date="2021-02" db="EMBL/GenBank/DDBJ databases">
        <title>Aspergillus luchuensis mut. kawachii IFO 4304 genome sequence.</title>
        <authorList>
            <person name="Mori K."/>
            <person name="Kadooka C."/>
            <person name="Goto M."/>
            <person name="Futagami T."/>
        </authorList>
    </citation>
    <scope>NUCLEOTIDE SEQUENCE</scope>
    <source>
        <strain evidence="1">IFO 4308</strain>
    </source>
</reference>
<gene>
    <name evidence="1" type="ORF">AKAW2_20954A</name>
</gene>
<dbReference type="KEGG" id="aluc:AKAW2_20954A"/>
<proteinExistence type="predicted"/>
<evidence type="ECO:0000313" key="1">
    <source>
        <dbReference type="EMBL" id="BCR96014.1"/>
    </source>
</evidence>
<name>A0A7R7W452_ASPKA</name>
<dbReference type="AlphaFoldDB" id="A0A7R7W452"/>
<organism evidence="1 2">
    <name type="scientific">Aspergillus kawachii</name>
    <name type="common">White koji mold</name>
    <name type="synonym">Aspergillus awamori var. kawachi</name>
    <dbReference type="NCBI Taxonomy" id="1069201"/>
    <lineage>
        <taxon>Eukaryota</taxon>
        <taxon>Fungi</taxon>
        <taxon>Dikarya</taxon>
        <taxon>Ascomycota</taxon>
        <taxon>Pezizomycotina</taxon>
        <taxon>Eurotiomycetes</taxon>
        <taxon>Eurotiomycetidae</taxon>
        <taxon>Eurotiales</taxon>
        <taxon>Aspergillaceae</taxon>
        <taxon>Aspergillus</taxon>
        <taxon>Aspergillus subgen. Circumdati</taxon>
    </lineage>
</organism>
<evidence type="ECO:0000313" key="2">
    <source>
        <dbReference type="Proteomes" id="UP000661280"/>
    </source>
</evidence>
<protein>
    <submittedName>
        <fullName evidence="1">Uncharacterized protein</fullName>
    </submittedName>
</protein>
<reference evidence="1" key="1">
    <citation type="submission" date="2021-01" db="EMBL/GenBank/DDBJ databases">
        <authorList>
            <consortium name="Aspergillus luchuensis mut. kawachii IFO 4304 genome sequencing consortium"/>
            <person name="Kazuki M."/>
            <person name="Futagami T."/>
        </authorList>
    </citation>
    <scope>NUCLEOTIDE SEQUENCE</scope>
    <source>
        <strain evidence="1">IFO 4308</strain>
    </source>
</reference>
<dbReference type="EMBL" id="AP024426">
    <property type="protein sequence ID" value="BCR96014.1"/>
    <property type="molecule type" value="Genomic_DNA"/>
</dbReference>